<keyword evidence="2" id="KW-1185">Reference proteome</keyword>
<proteinExistence type="predicted"/>
<comment type="caution">
    <text evidence="1">The sequence shown here is derived from an EMBL/GenBank/DDBJ whole genome shotgun (WGS) entry which is preliminary data.</text>
</comment>
<name>A0AAV4UXR2_CAEEX</name>
<evidence type="ECO:0000313" key="1">
    <source>
        <dbReference type="EMBL" id="GIY62528.1"/>
    </source>
</evidence>
<dbReference type="AlphaFoldDB" id="A0AAV4UXR2"/>
<gene>
    <name evidence="1" type="ORF">CEXT_237771</name>
</gene>
<dbReference type="EMBL" id="BPLR01013630">
    <property type="protein sequence ID" value="GIY62528.1"/>
    <property type="molecule type" value="Genomic_DNA"/>
</dbReference>
<dbReference type="Proteomes" id="UP001054945">
    <property type="component" value="Unassembled WGS sequence"/>
</dbReference>
<organism evidence="1 2">
    <name type="scientific">Caerostris extrusa</name>
    <name type="common">Bark spider</name>
    <name type="synonym">Caerostris bankana</name>
    <dbReference type="NCBI Taxonomy" id="172846"/>
    <lineage>
        <taxon>Eukaryota</taxon>
        <taxon>Metazoa</taxon>
        <taxon>Ecdysozoa</taxon>
        <taxon>Arthropoda</taxon>
        <taxon>Chelicerata</taxon>
        <taxon>Arachnida</taxon>
        <taxon>Araneae</taxon>
        <taxon>Araneomorphae</taxon>
        <taxon>Entelegynae</taxon>
        <taxon>Araneoidea</taxon>
        <taxon>Araneidae</taxon>
        <taxon>Caerostris</taxon>
    </lineage>
</organism>
<reference evidence="1 2" key="1">
    <citation type="submission" date="2021-06" db="EMBL/GenBank/DDBJ databases">
        <title>Caerostris extrusa draft genome.</title>
        <authorList>
            <person name="Kono N."/>
            <person name="Arakawa K."/>
        </authorList>
    </citation>
    <scope>NUCLEOTIDE SEQUENCE [LARGE SCALE GENOMIC DNA]</scope>
</reference>
<evidence type="ECO:0000313" key="2">
    <source>
        <dbReference type="Proteomes" id="UP001054945"/>
    </source>
</evidence>
<sequence>MQRSNSLPAIISTFKHKGVVKFFSWRNFSDRESSSSLESINFSKARNKYSVFETADDDGKLTPEVSKIHLHPKERFSTKLTTPHVQDPETWKERFHRTLNNITRRIRRYFRY</sequence>
<accession>A0AAV4UXR2</accession>
<protein>
    <submittedName>
        <fullName evidence="1">Uncharacterized protein</fullName>
    </submittedName>
</protein>